<organism evidence="1 3">
    <name type="scientific">Algoriphagus ratkowskyi</name>
    <dbReference type="NCBI Taxonomy" id="57028"/>
    <lineage>
        <taxon>Bacteria</taxon>
        <taxon>Pseudomonadati</taxon>
        <taxon>Bacteroidota</taxon>
        <taxon>Cytophagia</taxon>
        <taxon>Cytophagales</taxon>
        <taxon>Cyclobacteriaceae</taxon>
        <taxon>Algoriphagus</taxon>
    </lineage>
</organism>
<proteinExistence type="predicted"/>
<name>A0A2W7RIL8_9BACT</name>
<dbReference type="RefSeq" id="WP_086500763.1">
    <property type="nucleotide sequence ID" value="NZ_MSSV01000005.1"/>
</dbReference>
<dbReference type="EMBL" id="VORV01000006">
    <property type="protein sequence ID" value="TXD77861.1"/>
    <property type="molecule type" value="Genomic_DNA"/>
</dbReference>
<sequence length="376" mass="43443">MRKFTQLNFLAICFLGFSCSTKTTEQIPILDLKDLIVDTLYLEKDTLTKNLGSHFSFYETDSGKILATYLNHQLLVYSYPEGKLLKRQTFEKEGPDGIGSFITGNFIDKNSIYFLSQQKELIQSDLNGNVLERWDLPAVTSERKYANYSSYLYNNLQKSGNELYFVDIPFVFQDGFENYDKWGMVFNTETDSFSNYHFLYPQSITEYTQDDQLGLFSHVFNPKSNEHLIGFSISDSIAIVKNGKQSWKWAGTTSPLEFKKGETIPSGQYTVFQPNHESSKYEGLDLDTYAKKIIRWVRLKGPNKDYPDRQEYRLLVFDQEFNPEAEIKFNIDELAKFGFNTPKGYALSLYTKTTDDIVAYAVIDFSKINNAKTETK</sequence>
<comment type="caution">
    <text evidence="1">The sequence shown here is derived from an EMBL/GenBank/DDBJ whole genome shotgun (WGS) entry which is preliminary data.</text>
</comment>
<dbReference type="Pfam" id="PF13970">
    <property type="entry name" value="DUF4221"/>
    <property type="match status" value="1"/>
</dbReference>
<evidence type="ECO:0000313" key="4">
    <source>
        <dbReference type="Proteomes" id="UP000321927"/>
    </source>
</evidence>
<evidence type="ECO:0000313" key="3">
    <source>
        <dbReference type="Proteomes" id="UP000249115"/>
    </source>
</evidence>
<reference evidence="1 3" key="1">
    <citation type="submission" date="2018-06" db="EMBL/GenBank/DDBJ databases">
        <title>Genomic Encyclopedia of Archaeal and Bacterial Type Strains, Phase II (KMG-II): from individual species to whole genera.</title>
        <authorList>
            <person name="Goeker M."/>
        </authorList>
    </citation>
    <scope>NUCLEOTIDE SEQUENCE [LARGE SCALE GENOMIC DNA]</scope>
    <source>
        <strain evidence="1 3">DSM 22686</strain>
    </source>
</reference>
<dbReference type="Proteomes" id="UP000249115">
    <property type="component" value="Unassembled WGS sequence"/>
</dbReference>
<evidence type="ECO:0000313" key="1">
    <source>
        <dbReference type="EMBL" id="PZX58260.1"/>
    </source>
</evidence>
<gene>
    <name evidence="2" type="ORF">ESW18_10885</name>
    <name evidence="1" type="ORF">LV84_01464</name>
</gene>
<accession>A0A2W7RIL8</accession>
<protein>
    <submittedName>
        <fullName evidence="2">DUF4221 domain-containing protein</fullName>
    </submittedName>
    <submittedName>
        <fullName evidence="1">Uncharacterized protein DUF4221</fullName>
    </submittedName>
</protein>
<dbReference type="EMBL" id="QKZU01000005">
    <property type="protein sequence ID" value="PZX58260.1"/>
    <property type="molecule type" value="Genomic_DNA"/>
</dbReference>
<dbReference type="AlphaFoldDB" id="A0A2W7RIL8"/>
<dbReference type="Proteomes" id="UP000321927">
    <property type="component" value="Unassembled WGS sequence"/>
</dbReference>
<dbReference type="InterPro" id="IPR025316">
    <property type="entry name" value="DUF4221"/>
</dbReference>
<keyword evidence="4" id="KW-1185">Reference proteome</keyword>
<dbReference type="OrthoDB" id="817351at2"/>
<reference evidence="2 4" key="2">
    <citation type="submission" date="2019-08" db="EMBL/GenBank/DDBJ databases">
        <title>Genome of Algoriphagus ratkowskyi IC026.</title>
        <authorList>
            <person name="Bowman J.P."/>
        </authorList>
    </citation>
    <scope>NUCLEOTIDE SEQUENCE [LARGE SCALE GENOMIC DNA]</scope>
    <source>
        <strain evidence="2 4">IC026</strain>
    </source>
</reference>
<evidence type="ECO:0000313" key="2">
    <source>
        <dbReference type="EMBL" id="TXD77861.1"/>
    </source>
</evidence>
<dbReference type="PROSITE" id="PS51257">
    <property type="entry name" value="PROKAR_LIPOPROTEIN"/>
    <property type="match status" value="1"/>
</dbReference>